<feature type="transmembrane region" description="Helical" evidence="6">
    <location>
        <begin position="12"/>
        <end position="33"/>
    </location>
</feature>
<dbReference type="Pfam" id="PF01594">
    <property type="entry name" value="AI-2E_transport"/>
    <property type="match status" value="1"/>
</dbReference>
<evidence type="ECO:0000313" key="8">
    <source>
        <dbReference type="EMBL" id="MBD1271132.1"/>
    </source>
</evidence>
<dbReference type="EMBL" id="JACWMT010000003">
    <property type="protein sequence ID" value="MBD1271132.1"/>
    <property type="molecule type" value="Genomic_DNA"/>
</dbReference>
<dbReference type="GO" id="GO:0055085">
    <property type="term" value="P:transmembrane transport"/>
    <property type="evidence" value="ECO:0007669"/>
    <property type="project" value="TreeGrafter"/>
</dbReference>
<dbReference type="PANTHER" id="PTHR21716">
    <property type="entry name" value="TRANSMEMBRANE PROTEIN"/>
    <property type="match status" value="1"/>
</dbReference>
<evidence type="ECO:0000256" key="4">
    <source>
        <dbReference type="ARBA" id="ARBA00022989"/>
    </source>
</evidence>
<evidence type="ECO:0000313" key="10">
    <source>
        <dbReference type="Proteomes" id="UP000587211"/>
    </source>
</evidence>
<evidence type="ECO:0000313" key="7">
    <source>
        <dbReference type="EMBL" id="MBD1270736.1"/>
    </source>
</evidence>
<name>A0A8I0KJG0_9ACTN</name>
<dbReference type="EMBL" id="JACWMT010000002">
    <property type="protein sequence ID" value="MBD1270736.1"/>
    <property type="molecule type" value="Genomic_DNA"/>
</dbReference>
<feature type="transmembrane region" description="Helical" evidence="6">
    <location>
        <begin position="306"/>
        <end position="332"/>
    </location>
</feature>
<feature type="transmembrane region" description="Helical" evidence="6">
    <location>
        <begin position="265"/>
        <end position="286"/>
    </location>
</feature>
<evidence type="ECO:0000256" key="3">
    <source>
        <dbReference type="ARBA" id="ARBA00022692"/>
    </source>
</evidence>
<dbReference type="InterPro" id="IPR002549">
    <property type="entry name" value="AI-2E-like"/>
</dbReference>
<comment type="caution">
    <text evidence="8">The sequence shown here is derived from an EMBL/GenBank/DDBJ whole genome shotgun (WGS) entry which is preliminary data.</text>
</comment>
<dbReference type="GO" id="GO:0016020">
    <property type="term" value="C:membrane"/>
    <property type="evidence" value="ECO:0007669"/>
    <property type="project" value="UniProtKB-SubCell"/>
</dbReference>
<reference evidence="8" key="2">
    <citation type="submission" date="2020-09" db="EMBL/GenBank/DDBJ databases">
        <title>Novel species in genus Aeromicrobium.</title>
        <authorList>
            <person name="Zhang G."/>
        </authorList>
    </citation>
    <scope>NUCLEOTIDE SEQUENCE</scope>
    <source>
        <strain evidence="8">SSW1-57</strain>
    </source>
</reference>
<comment type="similarity">
    <text evidence="2">Belongs to the autoinducer-2 exporter (AI-2E) (TC 2.A.86) family.</text>
</comment>
<dbReference type="Proteomes" id="UP000659061">
    <property type="component" value="Unassembled WGS sequence"/>
</dbReference>
<feature type="transmembrane region" description="Helical" evidence="6">
    <location>
        <begin position="203"/>
        <end position="225"/>
    </location>
</feature>
<reference evidence="9 10" key="1">
    <citation type="submission" date="2020-07" db="EMBL/GenBank/DDBJ databases">
        <title>Sequencing the genomes of 1000 actinobacteria strains.</title>
        <authorList>
            <person name="Klenk H.-P."/>
        </authorList>
    </citation>
    <scope>NUCLEOTIDE SEQUENCE [LARGE SCALE GENOMIC DNA]</scope>
    <source>
        <strain evidence="9 10">DSM 19087</strain>
    </source>
</reference>
<keyword evidence="4 6" id="KW-1133">Transmembrane helix</keyword>
<evidence type="ECO:0000256" key="5">
    <source>
        <dbReference type="ARBA" id="ARBA00023136"/>
    </source>
</evidence>
<organism evidence="8 11">
    <name type="scientific">Aeromicrobium tamlense</name>
    <dbReference type="NCBI Taxonomy" id="375541"/>
    <lineage>
        <taxon>Bacteria</taxon>
        <taxon>Bacillati</taxon>
        <taxon>Actinomycetota</taxon>
        <taxon>Actinomycetes</taxon>
        <taxon>Propionibacteriales</taxon>
        <taxon>Nocardioidaceae</taxon>
        <taxon>Aeromicrobium</taxon>
    </lineage>
</organism>
<dbReference type="Proteomes" id="UP000587211">
    <property type="component" value="Unassembled WGS sequence"/>
</dbReference>
<evidence type="ECO:0000256" key="6">
    <source>
        <dbReference type="SAM" id="Phobius"/>
    </source>
</evidence>
<keyword evidence="3 6" id="KW-0812">Transmembrane</keyword>
<dbReference type="PANTHER" id="PTHR21716:SF64">
    <property type="entry name" value="AI-2 TRANSPORT PROTEIN TQSA"/>
    <property type="match status" value="1"/>
</dbReference>
<evidence type="ECO:0000256" key="1">
    <source>
        <dbReference type="ARBA" id="ARBA00004141"/>
    </source>
</evidence>
<feature type="transmembrane region" description="Helical" evidence="6">
    <location>
        <begin position="68"/>
        <end position="90"/>
    </location>
</feature>
<sequence length="357" mass="38005">MEPSRTAVDRPVLPRGTVLVLTFTSVLLGALALRSFADTLAPVLLALIFAISAAPLRTVFTRRGLPEWFGTAASVVLVYLIVLGFAWAALATALRFSALLGEYSAELHAKIMELGDWMARIGLDEDESRSILARIDVGKLVDFAAGVLGGLTGVLTSFFFIVILLFFLVTDSAGFVRKLSTLSNRGRTMAEALTIFADGTRSYLRVSTLFGAAVALVDVGALYLLDIRDPWLWGLLAFLTNYIPNIGFIIGLVPPAVVGLLDHGLGTAVAVVVVYSVVNFLLQTVVQPRVVGEAVGLSASISFLSLLVWTAIFGGIGALIAVPMTILVRAIFIDTDPERTWLGPLLSGGNDAPETPS</sequence>
<dbReference type="AlphaFoldDB" id="A0A8I0KJG0"/>
<protein>
    <submittedName>
        <fullName evidence="8">AI-2E family transporter</fullName>
    </submittedName>
    <submittedName>
        <fullName evidence="9">PurR-regulated permease PerM</fullName>
    </submittedName>
</protein>
<gene>
    <name evidence="9" type="ORF">BJ975_001503</name>
    <name evidence="7" type="ORF">IDH50_10880</name>
    <name evidence="8" type="ORF">IDH50_12880</name>
</gene>
<dbReference type="EMBL" id="JACBZN010000001">
    <property type="protein sequence ID" value="NYI38128.1"/>
    <property type="molecule type" value="Genomic_DNA"/>
</dbReference>
<feature type="transmembrane region" description="Helical" evidence="6">
    <location>
        <begin position="39"/>
        <end position="56"/>
    </location>
</feature>
<evidence type="ECO:0000256" key="2">
    <source>
        <dbReference type="ARBA" id="ARBA00009773"/>
    </source>
</evidence>
<feature type="transmembrane region" description="Helical" evidence="6">
    <location>
        <begin position="231"/>
        <end position="253"/>
    </location>
</feature>
<evidence type="ECO:0000313" key="9">
    <source>
        <dbReference type="EMBL" id="NYI38128.1"/>
    </source>
</evidence>
<comment type="subcellular location">
    <subcellularLocation>
        <location evidence="1">Membrane</location>
        <topology evidence="1">Multi-pass membrane protein</topology>
    </subcellularLocation>
</comment>
<dbReference type="RefSeq" id="WP_179424567.1">
    <property type="nucleotide sequence ID" value="NZ_BAAAMP010000001.1"/>
</dbReference>
<keyword evidence="5 6" id="KW-0472">Membrane</keyword>
<keyword evidence="10" id="KW-1185">Reference proteome</keyword>
<feature type="transmembrane region" description="Helical" evidence="6">
    <location>
        <begin position="143"/>
        <end position="169"/>
    </location>
</feature>
<accession>A0A8I0KJG0</accession>
<evidence type="ECO:0000313" key="11">
    <source>
        <dbReference type="Proteomes" id="UP000659061"/>
    </source>
</evidence>
<proteinExistence type="inferred from homology"/>